<protein>
    <recommendedName>
        <fullName evidence="3">Serine protease</fullName>
    </recommendedName>
</protein>
<name>A0A6F8YB52_9ACTN</name>
<dbReference type="Proteomes" id="UP000503011">
    <property type="component" value="Chromosome"/>
</dbReference>
<sequence length="646" mass="69841">MTTLAGDWPAEISALAHAVRPEWAAVDRVWAEVTRDHEDIHLLRQAGKQPLSFLAEAFTIAYNRRLLGEFATRLIKQSLVDEGDLEQFDKALQQLLGQSPFVFQVFQNSAFAPVNALRAFQGALHACDLVCRIDIDKRQVGTGVLIRPNLVATAAHVVLELLARTPDRALARRVDGSLLAAPDTLKRLTLTFNDFDRVVLAPASPPAGAAVALHPDWLAWGSPPTPIEQTALSEVRDVDGIAEPDGPWDLAIIRLAEGRDLIPPRFLGRPPRAAFQIHVLHHPHGVQEFGEPLLWSIGQLDEQLGEPPMRYLHDANTFGGSSGAPVFDSAWRLVALHQGGCRSLQDTAGAAALEPTARNRAVPVRSWCDNIDGIVPGEDTPYVRELRDDPAGPPHPYPVIGRRETQQRLWRGIRPGAPAADRLLIVRGAPGTGRRFTKRLVRAMVEAHGGVVAALDLANAAGDDAARFAQRIAGVLSAAPPQPPHGEALTTAPRQVRQRVAPAIYGTWEELAAHRPVWLVLEALDRVPPALADIVAGLLRRLPEYPLLRLVLVGWVDPPPPGFEPSVEELAPPTAADVAYRLTPPGTDPAGDLVHAVATLVALQPDTGYPRPTASWPCSPRGRRRCRRGRPVVTGAVPTVAAGGPS</sequence>
<dbReference type="InterPro" id="IPR009003">
    <property type="entry name" value="Peptidase_S1_PA"/>
</dbReference>
<reference evidence="1 2" key="2">
    <citation type="submission" date="2020-03" db="EMBL/GenBank/DDBJ databases">
        <authorList>
            <person name="Ichikawa N."/>
            <person name="Kimura A."/>
            <person name="Kitahashi Y."/>
            <person name="Uohara A."/>
        </authorList>
    </citation>
    <scope>NUCLEOTIDE SEQUENCE [LARGE SCALE GENOMIC DNA]</scope>
    <source>
        <strain evidence="1 2">NBRC 105367</strain>
    </source>
</reference>
<keyword evidence="2" id="KW-1185">Reference proteome</keyword>
<dbReference type="EMBL" id="AP022871">
    <property type="protein sequence ID" value="BCB83280.1"/>
    <property type="molecule type" value="Genomic_DNA"/>
</dbReference>
<dbReference type="KEGG" id="psuu:Psuf_005930"/>
<dbReference type="RefSeq" id="WP_173153505.1">
    <property type="nucleotide sequence ID" value="NZ_AP022871.1"/>
</dbReference>
<organism evidence="1 2">
    <name type="scientific">Phytohabitans suffuscus</name>
    <dbReference type="NCBI Taxonomy" id="624315"/>
    <lineage>
        <taxon>Bacteria</taxon>
        <taxon>Bacillati</taxon>
        <taxon>Actinomycetota</taxon>
        <taxon>Actinomycetes</taxon>
        <taxon>Micromonosporales</taxon>
        <taxon>Micromonosporaceae</taxon>
    </lineage>
</organism>
<evidence type="ECO:0008006" key="3">
    <source>
        <dbReference type="Google" id="ProtNLM"/>
    </source>
</evidence>
<dbReference type="SUPFAM" id="SSF50494">
    <property type="entry name" value="Trypsin-like serine proteases"/>
    <property type="match status" value="1"/>
</dbReference>
<gene>
    <name evidence="1" type="ORF">Psuf_005930</name>
</gene>
<dbReference type="InterPro" id="IPR043504">
    <property type="entry name" value="Peptidase_S1_PA_chymotrypsin"/>
</dbReference>
<accession>A0A6F8YB52</accession>
<proteinExistence type="predicted"/>
<evidence type="ECO:0000313" key="1">
    <source>
        <dbReference type="EMBL" id="BCB83280.1"/>
    </source>
</evidence>
<evidence type="ECO:0000313" key="2">
    <source>
        <dbReference type="Proteomes" id="UP000503011"/>
    </source>
</evidence>
<dbReference type="Gene3D" id="2.40.10.10">
    <property type="entry name" value="Trypsin-like serine proteases"/>
    <property type="match status" value="1"/>
</dbReference>
<dbReference type="AlphaFoldDB" id="A0A6F8YB52"/>
<dbReference type="Pfam" id="PF13365">
    <property type="entry name" value="Trypsin_2"/>
    <property type="match status" value="1"/>
</dbReference>
<reference evidence="1 2" key="1">
    <citation type="submission" date="2020-03" db="EMBL/GenBank/DDBJ databases">
        <title>Whole genome shotgun sequence of Phytohabitans suffuscus NBRC 105367.</title>
        <authorList>
            <person name="Komaki H."/>
            <person name="Tamura T."/>
        </authorList>
    </citation>
    <scope>NUCLEOTIDE SEQUENCE [LARGE SCALE GENOMIC DNA]</scope>
    <source>
        <strain evidence="1 2">NBRC 105367</strain>
    </source>
</reference>